<dbReference type="EMBL" id="GDQN01002804">
    <property type="protein sequence ID" value="JAT88250.1"/>
    <property type="molecule type" value="Transcribed_RNA"/>
</dbReference>
<dbReference type="AlphaFoldDB" id="A0A1E1WML9"/>
<reference evidence="1" key="1">
    <citation type="submission" date="2015-09" db="EMBL/GenBank/DDBJ databases">
        <title>De novo assembly of Pectinophora gossypiella (Pink Bollworm) gut transcriptome.</title>
        <authorList>
            <person name="Tassone E.E."/>
        </authorList>
    </citation>
    <scope>NUCLEOTIDE SEQUENCE</scope>
</reference>
<accession>A0A1E1WML9</accession>
<name>A0A1E1WML9_PECGO</name>
<proteinExistence type="predicted"/>
<sequence>MILIGETLGARQKYLNFQVNDAASNNVSFQEIKENPEENDADKLFKIDLAGKYKNVDYIIEVLKCADSLYISRALKFTFLYDDEFASIINPANLHDNILPFMSRKMKKKLLSTISMNVRNEERAKAFHQYCIKAKLQKIASKFLIFTSGEYKTSFLENDFNTFQTNFQEENDIKFFIGNNTTLAGLYLEKIHENRRPRALYILRYLYLIDPNLYLNWVEQYCQKNRLNTLGLRISKDIMKNHKNRVIGNFPMYCNVVNKNMLVKYMSSDDAKVCIPTLLPDTVEKFWNSNLGNSYEFIINLIPTDERYMFIKSMFVNKYPGKAFEMSSEFYNSKYYRYMSVEERETWALLKLSRQHIPDYKLYRFVKYDKAIIEIKKLIYKTPSADKRSDIINVLVESANNQRDLENLFKYYYDRHVNERQTYKEQFLKKVIYKHKTFEFDESCWAAFEKFIDSLDIYNSEKGLNHYQNNMYRLYLQVSLLYYISNGKELTERLKNYVYSYEFYLKSIKEHVQAMDEDKAILVYRYLLEEQVDILKQLESKPYDCNIQDRARNVINNIEDITAILEEKEPDIVTKFKQLDSNYFFPKKISLSVTESDLLKLLKKDPSSIKNNLEKIKHSITNWPYIKLNVFLKKLKIYFTNDLAQDYLKFLIDILSTEESSSTEIMAAVFGIFQLADETYKAEFMAEKAPSDGKIDHSSINRNLLYTQGAICRFAGYSRKEVPQSELLKYIKRDYVSYCLPLFNMYPANFPLATCLNFVESLLDSAVSVQKHALRLAFQCFSIENLKNLIQKIWKTSKNISLRMVIYTYLFKDILGRDNESQCDMFDLLLALTLDLNKDDHPDIIDVVTTQYNRLPCTERLRGAYVVAAWKTLSRFSTASNPGIKERAIRNIQENINLINKEIIREILDDYFNTIFKKNYIAPVQKDVNTIEQGQGDGSVCDDRGSIFDPLNMRKFDLAVTYIKVYNDEENFKSSADYVNLVVSKCLEYWNVTFGYSYLYRDYCRRFINALVLERYLHGKSSYTGMTKIFENILHLLQQSLPLHKIYIITWSLRLVINGNKILVKCIENKDKGRIEVAKEFAKEYAIAINEAVTEYVQTDTFIWLMVNEMVNEIQKVTNEIVNELYYPFIRNELPAEYLQTYIALELSAVNTNKTIAAVFALKLVRGKMKEAEAVYKNLKAMDDITIQTLLYINNK</sequence>
<protein>
    <submittedName>
        <fullName evidence="1">Uncharacterized protein</fullName>
    </submittedName>
</protein>
<evidence type="ECO:0000313" key="1">
    <source>
        <dbReference type="EMBL" id="JAT88250.1"/>
    </source>
</evidence>
<dbReference type="OrthoDB" id="6617263at2759"/>
<organism evidence="1">
    <name type="scientific">Pectinophora gossypiella</name>
    <name type="common">Cotton pink bollworm</name>
    <name type="synonym">Depressaria gossypiella</name>
    <dbReference type="NCBI Taxonomy" id="13191"/>
    <lineage>
        <taxon>Eukaryota</taxon>
        <taxon>Metazoa</taxon>
        <taxon>Ecdysozoa</taxon>
        <taxon>Arthropoda</taxon>
        <taxon>Hexapoda</taxon>
        <taxon>Insecta</taxon>
        <taxon>Pterygota</taxon>
        <taxon>Neoptera</taxon>
        <taxon>Endopterygota</taxon>
        <taxon>Lepidoptera</taxon>
        <taxon>Glossata</taxon>
        <taxon>Ditrysia</taxon>
        <taxon>Gelechioidea</taxon>
        <taxon>Gelechiidae</taxon>
        <taxon>Apatetrinae</taxon>
        <taxon>Pectinophora</taxon>
    </lineage>
</organism>
<gene>
    <name evidence="1" type="ORF">g.5773</name>
</gene>